<organism evidence="1 2">
    <name type="scientific">Geobacillus subterraneus</name>
    <dbReference type="NCBI Taxonomy" id="129338"/>
    <lineage>
        <taxon>Bacteria</taxon>
        <taxon>Bacillati</taxon>
        <taxon>Bacillota</taxon>
        <taxon>Bacilli</taxon>
        <taxon>Bacillales</taxon>
        <taxon>Anoxybacillaceae</taxon>
        <taxon>Geobacillus</taxon>
    </lineage>
</organism>
<name>A0A679FHB9_9BACL</name>
<accession>A0A679FHB9</accession>
<evidence type="ECO:0000313" key="1">
    <source>
        <dbReference type="EMBL" id="BBW95662.1"/>
    </source>
</evidence>
<gene>
    <name evidence="1" type="ORF">GsuE55_04950</name>
</gene>
<evidence type="ECO:0000313" key="2">
    <source>
        <dbReference type="Proteomes" id="UP000501421"/>
    </source>
</evidence>
<dbReference type="EMBL" id="AP022557">
    <property type="protein sequence ID" value="BBW95662.1"/>
    <property type="molecule type" value="Genomic_DNA"/>
</dbReference>
<dbReference type="Proteomes" id="UP000501421">
    <property type="component" value="Chromosome"/>
</dbReference>
<dbReference type="RefSeq" id="WP_033019170.1">
    <property type="nucleotide sequence ID" value="NZ_AP022557.1"/>
</dbReference>
<sequence length="222" mass="24614">MMKKKMGLSALIIFAILFSFGLGAIAAPKLTLLFNNKQQKIDVRIINNQPYVPLYSIVGLFGGKVTYEKKTNRYQVTSKDFNPHPSQAKSYTVNVMGASGPMKITINKVTVDPAYKYDPYLPPIKAVVLDVVVENTSSAKISWHPAQGIFALNTGEQIEDALLYSQNVSGDFLGHTVKKGKIALPVHGDLERVRMVKCYIHAAFDEQLQPVGEDLSLEIPFR</sequence>
<keyword evidence="2" id="KW-1185">Reference proteome</keyword>
<proteinExistence type="predicted"/>
<reference evidence="2" key="1">
    <citation type="journal article" date="2020" name="Microbiol. Resour. Announc.">
        <title>Complete Genome Sequence of Geobacillus sp. Strain E55-1, Isolated from Mine Geyser in Japan.</title>
        <authorList>
            <person name="Miyazaki K."/>
            <person name="Hase E."/>
            <person name="Tokito N."/>
        </authorList>
    </citation>
    <scope>NUCLEOTIDE SEQUENCE [LARGE SCALE GENOMIC DNA]</scope>
    <source>
        <strain evidence="2">E55-1</strain>
    </source>
</reference>
<evidence type="ECO:0008006" key="3">
    <source>
        <dbReference type="Google" id="ProtNLM"/>
    </source>
</evidence>
<protein>
    <recommendedName>
        <fullName evidence="3">Copper amine oxidase-like N-terminal domain-containing protein</fullName>
    </recommendedName>
</protein>
<dbReference type="AlphaFoldDB" id="A0A679FHB9"/>